<accession>A0A6A5QDF5</accession>
<feature type="compositionally biased region" description="Basic and acidic residues" evidence="1">
    <location>
        <begin position="45"/>
        <end position="55"/>
    </location>
</feature>
<evidence type="ECO:0000313" key="3">
    <source>
        <dbReference type="Proteomes" id="UP000800096"/>
    </source>
</evidence>
<keyword evidence="3" id="KW-1185">Reference proteome</keyword>
<evidence type="ECO:0000313" key="2">
    <source>
        <dbReference type="EMBL" id="KAF1913645.1"/>
    </source>
</evidence>
<proteinExistence type="predicted"/>
<dbReference type="OrthoDB" id="3797581at2759"/>
<gene>
    <name evidence="2" type="ORF">BDU57DRAFT_502319</name>
</gene>
<feature type="region of interest" description="Disordered" evidence="1">
    <location>
        <begin position="36"/>
        <end position="55"/>
    </location>
</feature>
<dbReference type="AlphaFoldDB" id="A0A6A5QDF5"/>
<organism evidence="2 3">
    <name type="scientific">Ampelomyces quisqualis</name>
    <name type="common">Powdery mildew agent</name>
    <dbReference type="NCBI Taxonomy" id="50730"/>
    <lineage>
        <taxon>Eukaryota</taxon>
        <taxon>Fungi</taxon>
        <taxon>Dikarya</taxon>
        <taxon>Ascomycota</taxon>
        <taxon>Pezizomycotina</taxon>
        <taxon>Dothideomycetes</taxon>
        <taxon>Pleosporomycetidae</taxon>
        <taxon>Pleosporales</taxon>
        <taxon>Pleosporineae</taxon>
        <taxon>Phaeosphaeriaceae</taxon>
        <taxon>Ampelomyces</taxon>
    </lineage>
</organism>
<dbReference type="EMBL" id="ML979138">
    <property type="protein sequence ID" value="KAF1913645.1"/>
    <property type="molecule type" value="Genomic_DNA"/>
</dbReference>
<sequence length="421" mass="47125">MSTTISIPGLGLYLFELQGSLKCTLTRNGRPTKVYEFDESDLDDESHSTSDSEIPRDQLKAGIDASGVGVQLRLFKNDGVLRIEFEGKTGSTAVWTFEGLELPNGGSLVAAATTQTKFDPKECVICGATKTKILEMKHEETQTAAPSVKSTDKQTTMEITSTSTGVETNCSLMKRKGSVTTSPGLKRKTSSPPEASPLLHKRAKSKHDSPPWPRHLYTTCFRSYPIFRGDVGTLHIDVQEATVWFEGWFGKPHARIFERKQFDLRDPCSKFAFEQSLREDGIRIDNATHMLKISCLTAKLKHKRILIADLAAPGWKTWGSNEPDGAKIPFANPRVIIEALVYCVDVSSGRDAVHDPDALHELQKDVLWFDQMKAAGGLTNGDEVMWEFKIQELATRERKRMETMLCEFEDEEEKHNVEQQN</sequence>
<reference evidence="2" key="1">
    <citation type="journal article" date="2020" name="Stud. Mycol.">
        <title>101 Dothideomycetes genomes: a test case for predicting lifestyles and emergence of pathogens.</title>
        <authorList>
            <person name="Haridas S."/>
            <person name="Albert R."/>
            <person name="Binder M."/>
            <person name="Bloem J."/>
            <person name="Labutti K."/>
            <person name="Salamov A."/>
            <person name="Andreopoulos B."/>
            <person name="Baker S."/>
            <person name="Barry K."/>
            <person name="Bills G."/>
            <person name="Bluhm B."/>
            <person name="Cannon C."/>
            <person name="Castanera R."/>
            <person name="Culley D."/>
            <person name="Daum C."/>
            <person name="Ezra D."/>
            <person name="Gonzalez J."/>
            <person name="Henrissat B."/>
            <person name="Kuo A."/>
            <person name="Liang C."/>
            <person name="Lipzen A."/>
            <person name="Lutzoni F."/>
            <person name="Magnuson J."/>
            <person name="Mondo S."/>
            <person name="Nolan M."/>
            <person name="Ohm R."/>
            <person name="Pangilinan J."/>
            <person name="Park H.-J."/>
            <person name="Ramirez L."/>
            <person name="Alfaro M."/>
            <person name="Sun H."/>
            <person name="Tritt A."/>
            <person name="Yoshinaga Y."/>
            <person name="Zwiers L.-H."/>
            <person name="Turgeon B."/>
            <person name="Goodwin S."/>
            <person name="Spatafora J."/>
            <person name="Crous P."/>
            <person name="Grigoriev I."/>
        </authorList>
    </citation>
    <scope>NUCLEOTIDE SEQUENCE</scope>
    <source>
        <strain evidence="2">HMLAC05119</strain>
    </source>
</reference>
<evidence type="ECO:0000256" key="1">
    <source>
        <dbReference type="SAM" id="MobiDB-lite"/>
    </source>
</evidence>
<dbReference type="Proteomes" id="UP000800096">
    <property type="component" value="Unassembled WGS sequence"/>
</dbReference>
<protein>
    <submittedName>
        <fullName evidence="2">Uncharacterized protein</fullName>
    </submittedName>
</protein>
<name>A0A6A5QDF5_AMPQU</name>
<feature type="region of interest" description="Disordered" evidence="1">
    <location>
        <begin position="139"/>
        <end position="210"/>
    </location>
</feature>
<feature type="compositionally biased region" description="Polar residues" evidence="1">
    <location>
        <begin position="142"/>
        <end position="171"/>
    </location>
</feature>